<keyword evidence="2" id="KW-1185">Reference proteome</keyword>
<dbReference type="RefSeq" id="WP_104479409.1">
    <property type="nucleotide sequence ID" value="NZ_CP154825.1"/>
</dbReference>
<dbReference type="EMBL" id="PTIX01000006">
    <property type="protein sequence ID" value="PPK68160.1"/>
    <property type="molecule type" value="Genomic_DNA"/>
</dbReference>
<protein>
    <recommendedName>
        <fullName evidence="3">Prevent-host-death family protein</fullName>
    </recommendedName>
</protein>
<dbReference type="AlphaFoldDB" id="A0A2S6GSH2"/>
<dbReference type="Proteomes" id="UP000239203">
    <property type="component" value="Unassembled WGS sequence"/>
</dbReference>
<gene>
    <name evidence="1" type="ORF">CLV40_106397</name>
</gene>
<accession>A0A2S6GSH2</accession>
<dbReference type="OrthoDB" id="3378334at2"/>
<sequence>MATEVQWSELQRDPKGVAALADQGEVLVRRRDGAALLLVREDSSRSASAGSVTAARALRSVLAHLPPDIVTVALLEEFPWADVLPREDQLRFAHDFVRAFQASAELGHWSVLEQAVTEWRSTAAIHADPELRATLTGPLGDDFGEVPAPVDD</sequence>
<evidence type="ECO:0000313" key="2">
    <source>
        <dbReference type="Proteomes" id="UP000239203"/>
    </source>
</evidence>
<proteinExistence type="predicted"/>
<organism evidence="1 2">
    <name type="scientific">Actinokineospora auranticolor</name>
    <dbReference type="NCBI Taxonomy" id="155976"/>
    <lineage>
        <taxon>Bacteria</taxon>
        <taxon>Bacillati</taxon>
        <taxon>Actinomycetota</taxon>
        <taxon>Actinomycetes</taxon>
        <taxon>Pseudonocardiales</taxon>
        <taxon>Pseudonocardiaceae</taxon>
        <taxon>Actinokineospora</taxon>
    </lineage>
</organism>
<reference evidence="1 2" key="1">
    <citation type="submission" date="2018-02" db="EMBL/GenBank/DDBJ databases">
        <title>Genomic Encyclopedia of Archaeal and Bacterial Type Strains, Phase II (KMG-II): from individual species to whole genera.</title>
        <authorList>
            <person name="Goeker M."/>
        </authorList>
    </citation>
    <scope>NUCLEOTIDE SEQUENCE [LARGE SCALE GENOMIC DNA]</scope>
    <source>
        <strain evidence="1 2">YU 961-1</strain>
    </source>
</reference>
<name>A0A2S6GSH2_9PSEU</name>
<evidence type="ECO:0008006" key="3">
    <source>
        <dbReference type="Google" id="ProtNLM"/>
    </source>
</evidence>
<evidence type="ECO:0000313" key="1">
    <source>
        <dbReference type="EMBL" id="PPK68160.1"/>
    </source>
</evidence>
<comment type="caution">
    <text evidence="1">The sequence shown here is derived from an EMBL/GenBank/DDBJ whole genome shotgun (WGS) entry which is preliminary data.</text>
</comment>